<dbReference type="EMBL" id="FNVU01000015">
    <property type="protein sequence ID" value="SEG84748.1"/>
    <property type="molecule type" value="Genomic_DNA"/>
</dbReference>
<proteinExistence type="predicted"/>
<evidence type="ECO:0000256" key="1">
    <source>
        <dbReference type="SAM" id="SignalP"/>
    </source>
</evidence>
<keyword evidence="3" id="KW-1185">Reference proteome</keyword>
<dbReference type="AlphaFoldDB" id="A0A1H6DH88"/>
<name>A0A1H6DH88_9ACTN</name>
<accession>A0A1H6DH88</accession>
<dbReference type="SUPFAM" id="SSF69322">
    <property type="entry name" value="Tricorn protease domain 2"/>
    <property type="match status" value="1"/>
</dbReference>
<evidence type="ECO:0008006" key="4">
    <source>
        <dbReference type="Google" id="ProtNLM"/>
    </source>
</evidence>
<protein>
    <recommendedName>
        <fullName evidence="4">Ig-like domain (Group 3)</fullName>
    </recommendedName>
</protein>
<gene>
    <name evidence="2" type="ORF">SAMN05216223_115128</name>
</gene>
<feature type="signal peptide" evidence="1">
    <location>
        <begin position="1"/>
        <end position="21"/>
    </location>
</feature>
<dbReference type="InterPro" id="IPR015943">
    <property type="entry name" value="WD40/YVTN_repeat-like_dom_sf"/>
</dbReference>
<organism evidence="2 3">
    <name type="scientific">Actinacidiphila yanglinensis</name>
    <dbReference type="NCBI Taxonomy" id="310779"/>
    <lineage>
        <taxon>Bacteria</taxon>
        <taxon>Bacillati</taxon>
        <taxon>Actinomycetota</taxon>
        <taxon>Actinomycetes</taxon>
        <taxon>Kitasatosporales</taxon>
        <taxon>Streptomycetaceae</taxon>
        <taxon>Actinacidiphila</taxon>
    </lineage>
</organism>
<sequence length="543" mass="55859">MRFRTTAVTLTASMLAGTVLAVLPATQAAAGEPNDEIPRIVLDEAHQQVFLSTGGMNDSLEVYDLQGTRVGTIDDQPDAGEMALSPDGTTLYVAHTDLGTISAVSTTTLQQTALYRTDVDTEHLAYAGGRLWFGYHDANAVQEDGIGSVDVQAQTPAVHLDPQWQWDAWAPSVLADPADPNLLVVASDGGDGGLGLFDVSTATPVERAQYEDIGDTAGAAVTADGKDVAVPTGNSLVYYGISDLMPDGPAVPLSDRATTLAFAPDGTAAIGYWLYWSVPPVGLSVLKSGESAPRRTFDTPVDEGGLAWSSDGSRLYAVTGGGSGLGDTDPVLHVIDHPEQADTTMALTPPDDATAGTPYTVTGALTSGAAFAAGQSVHVTRTDAADPDGTALPDPAVAADGTFSFTDTASAQGDVSYQVSYDGDRDHAQAGGSVTVPVAKPAKADTTLWLEFTDRAKVGRKLKLDGRLSSPLAIPANATVTITRQDATGPVPALVGTRKVAADGTFQISDVPLVAGPAVYTVTYSGDDAYNGSTVSATVAVSS</sequence>
<dbReference type="RefSeq" id="WP_146088363.1">
    <property type="nucleotide sequence ID" value="NZ_FNVU01000015.1"/>
</dbReference>
<reference evidence="2 3" key="1">
    <citation type="submission" date="2016-10" db="EMBL/GenBank/DDBJ databases">
        <authorList>
            <person name="de Groot N.N."/>
        </authorList>
    </citation>
    <scope>NUCLEOTIDE SEQUENCE [LARGE SCALE GENOMIC DNA]</scope>
    <source>
        <strain evidence="2 3">CGMCC 4.2023</strain>
    </source>
</reference>
<evidence type="ECO:0000313" key="3">
    <source>
        <dbReference type="Proteomes" id="UP000236754"/>
    </source>
</evidence>
<keyword evidence="1" id="KW-0732">Signal</keyword>
<evidence type="ECO:0000313" key="2">
    <source>
        <dbReference type="EMBL" id="SEG84748.1"/>
    </source>
</evidence>
<dbReference type="OrthoDB" id="4332189at2"/>
<dbReference type="Gene3D" id="2.130.10.10">
    <property type="entry name" value="YVTN repeat-like/Quinoprotein amine dehydrogenase"/>
    <property type="match status" value="1"/>
</dbReference>
<feature type="chain" id="PRO_5039508832" description="Ig-like domain (Group 3)" evidence="1">
    <location>
        <begin position="22"/>
        <end position="543"/>
    </location>
</feature>
<dbReference type="Proteomes" id="UP000236754">
    <property type="component" value="Unassembled WGS sequence"/>
</dbReference>